<comment type="similarity">
    <text evidence="2 8">Belongs to the aldehyde dehydrogenase family.</text>
</comment>
<dbReference type="Gene3D" id="3.40.309.10">
    <property type="entry name" value="Aldehyde Dehydrogenase, Chain A, domain 2"/>
    <property type="match status" value="1"/>
</dbReference>
<dbReference type="GO" id="GO:0004777">
    <property type="term" value="F:succinate-semialdehyde dehydrogenase (NAD+) activity"/>
    <property type="evidence" value="ECO:0007669"/>
    <property type="project" value="UniProtKB-EC"/>
</dbReference>
<evidence type="ECO:0000256" key="2">
    <source>
        <dbReference type="ARBA" id="ARBA00009986"/>
    </source>
</evidence>
<dbReference type="Gene3D" id="3.40.50.10180">
    <property type="entry name" value="Glycerate kinase, MOFRL-like N-terminal domain"/>
    <property type="match status" value="1"/>
</dbReference>
<dbReference type="PROSITE" id="PS00687">
    <property type="entry name" value="ALDEHYDE_DEHYDR_GLU"/>
    <property type="match status" value="1"/>
</dbReference>
<dbReference type="InterPro" id="IPR037035">
    <property type="entry name" value="GK-like_C_sf"/>
</dbReference>
<gene>
    <name evidence="11" type="ORF">QYM36_009444</name>
</gene>
<dbReference type="PANTHER" id="PTHR43353">
    <property type="entry name" value="SUCCINATE-SEMIALDEHYDE DEHYDROGENASE, MITOCHONDRIAL"/>
    <property type="match status" value="1"/>
</dbReference>
<comment type="pathway">
    <text evidence="1">Amino-acid degradation; 4-aminobutanoate degradation.</text>
</comment>
<dbReference type="SUPFAM" id="SSF82544">
    <property type="entry name" value="GckA/TtuD-like"/>
    <property type="match status" value="1"/>
</dbReference>
<evidence type="ECO:0000256" key="4">
    <source>
        <dbReference type="ARBA" id="ARBA00019842"/>
    </source>
</evidence>
<accession>A0AA88L9V3</accession>
<dbReference type="Pfam" id="PF13660">
    <property type="entry name" value="DUF4147"/>
    <property type="match status" value="1"/>
</dbReference>
<comment type="caution">
    <text evidence="11">The sequence shown here is derived from an EMBL/GenBank/DDBJ whole genome shotgun (WGS) entry which is preliminary data.</text>
</comment>
<protein>
    <recommendedName>
        <fullName evidence="4">Succinate-semialdehyde dehydrogenase, mitochondrial</fullName>
        <ecNumber evidence="3">1.2.1.24</ecNumber>
    </recommendedName>
    <alternativeName>
        <fullName evidence="6">NAD(+)-dependent succinic semialdehyde dehydrogenase</fullName>
    </alternativeName>
</protein>
<evidence type="ECO:0000256" key="8">
    <source>
        <dbReference type="RuleBase" id="RU003345"/>
    </source>
</evidence>
<organism evidence="11 12">
    <name type="scientific">Artemia franciscana</name>
    <name type="common">Brine shrimp</name>
    <name type="synonym">Artemia sanfranciscana</name>
    <dbReference type="NCBI Taxonomy" id="6661"/>
    <lineage>
        <taxon>Eukaryota</taxon>
        <taxon>Metazoa</taxon>
        <taxon>Ecdysozoa</taxon>
        <taxon>Arthropoda</taxon>
        <taxon>Crustacea</taxon>
        <taxon>Branchiopoda</taxon>
        <taxon>Anostraca</taxon>
        <taxon>Artemiidae</taxon>
        <taxon>Artemia</taxon>
    </lineage>
</organism>
<dbReference type="EC" id="1.2.1.24" evidence="3"/>
<keyword evidence="5 8" id="KW-0560">Oxidoreductase</keyword>
<feature type="active site" evidence="7">
    <location>
        <position position="718"/>
    </location>
</feature>
<feature type="domain" description="Aldehyde dehydrogenase" evidence="9">
    <location>
        <begin position="484"/>
        <end position="928"/>
    </location>
</feature>
<name>A0AA88L9V3_ARTSF</name>
<dbReference type="GO" id="GO:0005739">
    <property type="term" value="C:mitochondrion"/>
    <property type="evidence" value="ECO:0007669"/>
    <property type="project" value="TreeGrafter"/>
</dbReference>
<evidence type="ECO:0000313" key="12">
    <source>
        <dbReference type="Proteomes" id="UP001187531"/>
    </source>
</evidence>
<dbReference type="InterPro" id="IPR029510">
    <property type="entry name" value="Ald_DH_CS_GLU"/>
</dbReference>
<keyword evidence="12" id="KW-1185">Reference proteome</keyword>
<proteinExistence type="inferred from homology"/>
<dbReference type="Gene3D" id="3.40.1480.10">
    <property type="entry name" value="MOFRL domain"/>
    <property type="match status" value="1"/>
</dbReference>
<dbReference type="Proteomes" id="UP001187531">
    <property type="component" value="Unassembled WGS sequence"/>
</dbReference>
<dbReference type="Pfam" id="PF00171">
    <property type="entry name" value="Aldedh"/>
    <property type="match status" value="1"/>
</dbReference>
<dbReference type="InterPro" id="IPR025286">
    <property type="entry name" value="MOFRL_assoc_dom"/>
</dbReference>
<evidence type="ECO:0000259" key="9">
    <source>
        <dbReference type="Pfam" id="PF00171"/>
    </source>
</evidence>
<evidence type="ECO:0000256" key="5">
    <source>
        <dbReference type="ARBA" id="ARBA00023002"/>
    </source>
</evidence>
<evidence type="ECO:0000256" key="6">
    <source>
        <dbReference type="ARBA" id="ARBA00030806"/>
    </source>
</evidence>
<evidence type="ECO:0000259" key="10">
    <source>
        <dbReference type="Pfam" id="PF13660"/>
    </source>
</evidence>
<evidence type="ECO:0000313" key="11">
    <source>
        <dbReference type="EMBL" id="KAK2713565.1"/>
    </source>
</evidence>
<dbReference type="InterPro" id="IPR016163">
    <property type="entry name" value="Ald_DH_C"/>
</dbReference>
<sequence length="935" mass="101125">MLCLVVERGAIMDELRKLFMAGIAAVKPQRLISECLSRNSKTLRVNSIQESHSCEMILPDKGVHLFGFGKAASEMMQATIEIIGNENIASGIALVPKQEEELFNYHNWENITTFFGAKGNLPDEDSLKGSQKALKMIEGLDSDDLLLVLISGGGSALFEIPVDGISLNEEVEIVNQLSRSGATIAEINTVRKRLSKVKGGGLARMCKGKIIALIISDVIGDHLDVIASGTTVCNKDSSNAAFDVLSKHNIDVSEEIMNILQQPVCRDEAFEHVFNFLVGSNWHLLTSIRSEAVKGNNLVFILSRGIKGEARSVGKAMMRMMIDLVKVETTCKFEFAEDLGIVLEDDLDLSASFTCTLNRLCRISMVSQKRFIILVGGETTVSVSGSGKGGRCQELSLSFLVEVARNMKADPELFKKFKATFLAAGTDGIDGPTDAAGAIVSCDLARHVPFEEAEKSLDNNDSYKFFTGLDSGKYHIKTGPTGTNQDSFPVFDPATDENLGLVANCTVEDAQSAILAANSAFLQWSKLTPKERASFLHKIKEELLLQQSYIANILSRENGKPLPEAMGEVGFAASFFEWFAEEGRRAYGEHIPAPSVGKQIVTVREPAGVVAVITPWNFPIGMIARKVAALLAAGCTCVVKPAEDTPLTAIAFAKIVEKCGIPNGVFNLIPTSRENAPSIGKLFAESADISVISFTGSTVVGKQLYLMAGSSVKRIALELGGNAPFIVFNQADLALATCVSASRIFVQKEIHDAFVDNFVAETNKLKVGRGHDQGVNVGPIINNRQFERIVDLVNDAVNQGAHVVTGGKALPNLSSQRFYAPTVLTKVTKEMRAFKEEIFGPVAAIIQFQTEEEVLQLANEGNMGLAGYFYTNDLRQAWRVARNLKVGMVGINDSLVSTCEAPFGGVRQSGVGKEGSKHGLDEYTNVKLISFGGLN</sequence>
<dbReference type="InterPro" id="IPR016162">
    <property type="entry name" value="Ald_DH_N"/>
</dbReference>
<dbReference type="InterPro" id="IPR016161">
    <property type="entry name" value="Ald_DH/histidinol_DH"/>
</dbReference>
<dbReference type="InterPro" id="IPR038614">
    <property type="entry name" value="GK_N_sf"/>
</dbReference>
<dbReference type="PANTHER" id="PTHR43353:SF5">
    <property type="entry name" value="SUCCINATE-SEMIALDEHYDE DEHYDROGENASE, MITOCHONDRIAL"/>
    <property type="match status" value="1"/>
</dbReference>
<evidence type="ECO:0000256" key="3">
    <source>
        <dbReference type="ARBA" id="ARBA00013051"/>
    </source>
</evidence>
<dbReference type="InterPro" id="IPR050740">
    <property type="entry name" value="Aldehyde_DH_Superfamily"/>
</dbReference>
<dbReference type="FunFam" id="3.40.605.10:FF:000026">
    <property type="entry name" value="Aldehyde dehydrogenase, putative"/>
    <property type="match status" value="1"/>
</dbReference>
<dbReference type="AlphaFoldDB" id="A0AA88L9V3"/>
<evidence type="ECO:0000256" key="7">
    <source>
        <dbReference type="PROSITE-ProRule" id="PRU10007"/>
    </source>
</evidence>
<dbReference type="GO" id="GO:0009450">
    <property type="term" value="P:gamma-aminobutyric acid catabolic process"/>
    <property type="evidence" value="ECO:0007669"/>
    <property type="project" value="TreeGrafter"/>
</dbReference>
<reference evidence="11" key="1">
    <citation type="submission" date="2023-07" db="EMBL/GenBank/DDBJ databases">
        <title>Chromosome-level genome assembly of Artemia franciscana.</title>
        <authorList>
            <person name="Jo E."/>
        </authorList>
    </citation>
    <scope>NUCLEOTIDE SEQUENCE</scope>
    <source>
        <tissue evidence="11">Whole body</tissue>
    </source>
</reference>
<dbReference type="SUPFAM" id="SSF53720">
    <property type="entry name" value="ALDH-like"/>
    <property type="match status" value="1"/>
</dbReference>
<dbReference type="EMBL" id="JAVRJZ010000014">
    <property type="protein sequence ID" value="KAK2713565.1"/>
    <property type="molecule type" value="Genomic_DNA"/>
</dbReference>
<dbReference type="InterPro" id="IPR015590">
    <property type="entry name" value="Aldehyde_DH_dom"/>
</dbReference>
<feature type="domain" description="MOFRL-associated" evidence="10">
    <location>
        <begin position="15"/>
        <end position="261"/>
    </location>
</feature>
<dbReference type="Gene3D" id="3.40.605.10">
    <property type="entry name" value="Aldehyde Dehydrogenase, Chain A, domain 1"/>
    <property type="match status" value="1"/>
</dbReference>
<dbReference type="CDD" id="cd07103">
    <property type="entry name" value="ALDH_F5_SSADH_GabD"/>
    <property type="match status" value="1"/>
</dbReference>
<dbReference type="FunFam" id="3.40.309.10:FF:000004">
    <property type="entry name" value="Succinate-semialdehyde dehydrogenase I"/>
    <property type="match status" value="1"/>
</dbReference>
<dbReference type="FunFam" id="3.40.605.10:FF:000005">
    <property type="entry name" value="Succinate-semialdehyde dehydrogenase I"/>
    <property type="match status" value="1"/>
</dbReference>
<evidence type="ECO:0000256" key="1">
    <source>
        <dbReference type="ARBA" id="ARBA00005176"/>
    </source>
</evidence>